<dbReference type="EMBL" id="LAZR01056684">
    <property type="protein sequence ID" value="KKK73666.1"/>
    <property type="molecule type" value="Genomic_DNA"/>
</dbReference>
<organism evidence="1">
    <name type="scientific">marine sediment metagenome</name>
    <dbReference type="NCBI Taxonomy" id="412755"/>
    <lineage>
        <taxon>unclassified sequences</taxon>
        <taxon>metagenomes</taxon>
        <taxon>ecological metagenomes</taxon>
    </lineage>
</organism>
<reference evidence="1" key="1">
    <citation type="journal article" date="2015" name="Nature">
        <title>Complex archaea that bridge the gap between prokaryotes and eukaryotes.</title>
        <authorList>
            <person name="Spang A."/>
            <person name="Saw J.H."/>
            <person name="Jorgensen S.L."/>
            <person name="Zaremba-Niedzwiedzka K."/>
            <person name="Martijn J."/>
            <person name="Lind A.E."/>
            <person name="van Eijk R."/>
            <person name="Schleper C."/>
            <person name="Guy L."/>
            <person name="Ettema T.J."/>
        </authorList>
    </citation>
    <scope>NUCLEOTIDE SEQUENCE</scope>
</reference>
<feature type="non-terminal residue" evidence="1">
    <location>
        <position position="1"/>
    </location>
</feature>
<accession>A0A0F9AN71</accession>
<comment type="caution">
    <text evidence="1">The sequence shown here is derived from an EMBL/GenBank/DDBJ whole genome shotgun (WGS) entry which is preliminary data.</text>
</comment>
<gene>
    <name evidence="1" type="ORF">LCGC14_2891560</name>
</gene>
<protein>
    <submittedName>
        <fullName evidence="1">Uncharacterized protein</fullName>
    </submittedName>
</protein>
<sequence>LALNEAKGGYVTVWLAGPPPTNSQTFRIWSNNLTESGGVTTATLQLWPGLKVKEAISTSGKGSIALNPWRNIIVAPTTAPTGFATGVTLVNVTASYYCWLQTRGVCGVVVDDGETLDPGDGITMNSTLDAGSIENQDPVASALLGHAINDGASDDIGFVFLLID</sequence>
<dbReference type="AlphaFoldDB" id="A0A0F9AN71"/>
<proteinExistence type="predicted"/>
<evidence type="ECO:0000313" key="1">
    <source>
        <dbReference type="EMBL" id="KKK73666.1"/>
    </source>
</evidence>
<name>A0A0F9AN71_9ZZZZ</name>